<dbReference type="OrthoDB" id="3218604at2"/>
<feature type="transmembrane region" description="Helical" evidence="1">
    <location>
        <begin position="113"/>
        <end position="133"/>
    </location>
</feature>
<reference evidence="2 3" key="1">
    <citation type="submission" date="2019-07" db="EMBL/GenBank/DDBJ databases">
        <authorList>
            <person name="Zhou L.-Y."/>
        </authorList>
    </citation>
    <scope>NUCLEOTIDE SEQUENCE [LARGE SCALE GENOMIC DNA]</scope>
    <source>
        <strain evidence="2 3">YIM 101269</strain>
    </source>
</reference>
<keyword evidence="1" id="KW-0472">Membrane</keyword>
<evidence type="ECO:0000313" key="2">
    <source>
        <dbReference type="EMBL" id="TRY20064.1"/>
    </source>
</evidence>
<keyword evidence="3" id="KW-1185">Reference proteome</keyword>
<keyword evidence="1" id="KW-0812">Transmembrane</keyword>
<keyword evidence="1" id="KW-1133">Transmembrane helix</keyword>
<dbReference type="EMBL" id="VKKG01000001">
    <property type="protein sequence ID" value="TRY20064.1"/>
    <property type="molecule type" value="Genomic_DNA"/>
</dbReference>
<name>A0A553K5S8_9ACTN</name>
<dbReference type="RefSeq" id="WP_143937148.1">
    <property type="nucleotide sequence ID" value="NZ_VKKG01000001.1"/>
</dbReference>
<proteinExistence type="predicted"/>
<feature type="transmembrane region" description="Helical" evidence="1">
    <location>
        <begin position="6"/>
        <end position="23"/>
    </location>
</feature>
<organism evidence="2 3">
    <name type="scientific">Tessaracoccus rhinocerotis</name>
    <dbReference type="NCBI Taxonomy" id="1689449"/>
    <lineage>
        <taxon>Bacteria</taxon>
        <taxon>Bacillati</taxon>
        <taxon>Actinomycetota</taxon>
        <taxon>Actinomycetes</taxon>
        <taxon>Propionibacteriales</taxon>
        <taxon>Propionibacteriaceae</taxon>
        <taxon>Tessaracoccus</taxon>
    </lineage>
</organism>
<gene>
    <name evidence="2" type="ORF">FOJ82_04125</name>
</gene>
<comment type="caution">
    <text evidence="2">The sequence shown here is derived from an EMBL/GenBank/DDBJ whole genome shotgun (WGS) entry which is preliminary data.</text>
</comment>
<feature type="transmembrane region" description="Helical" evidence="1">
    <location>
        <begin position="90"/>
        <end position="107"/>
    </location>
</feature>
<accession>A0A553K5S8</accession>
<protein>
    <submittedName>
        <fullName evidence="2">Uncharacterized protein</fullName>
    </submittedName>
</protein>
<evidence type="ECO:0000313" key="3">
    <source>
        <dbReference type="Proteomes" id="UP000317638"/>
    </source>
</evidence>
<dbReference type="Proteomes" id="UP000317638">
    <property type="component" value="Unassembled WGS sequence"/>
</dbReference>
<evidence type="ECO:0000256" key="1">
    <source>
        <dbReference type="SAM" id="Phobius"/>
    </source>
</evidence>
<dbReference type="AlphaFoldDB" id="A0A553K5S8"/>
<sequence>MLAGIVISALVIAGLAFGLPWLASHRDAPEVLEGDPTERFSDSMRILRRDISDYLETTEAAEVSTPLTRRAELTEIRLLAASAATRRRRTLLGLALLLVAVGVVAILGHVPWWAVLVPVGLVLVFVVVSRLGVAAMHRRFAARAKSVTEGFGDEDTTVLQVPLEDESSKEIRVDLSAPQTTGALWDPIPVTAPTYVSKPLVPRTVRTIDLSAPAVAQQPLVPTADRPDSDFEALEMEDTEAMLHEFRPRAVGE</sequence>